<feature type="transmembrane region" description="Helical" evidence="1">
    <location>
        <begin position="20"/>
        <end position="44"/>
    </location>
</feature>
<evidence type="ECO:0000313" key="2">
    <source>
        <dbReference type="EMBL" id="SEV94885.1"/>
    </source>
</evidence>
<dbReference type="Proteomes" id="UP000199167">
    <property type="component" value="Unassembled WGS sequence"/>
</dbReference>
<keyword evidence="1" id="KW-0472">Membrane</keyword>
<keyword evidence="3" id="KW-1185">Reference proteome</keyword>
<organism evidence="2 3">
    <name type="scientific">Cognatiyoonia koreensis</name>
    <dbReference type="NCBI Taxonomy" id="364200"/>
    <lineage>
        <taxon>Bacteria</taxon>
        <taxon>Pseudomonadati</taxon>
        <taxon>Pseudomonadota</taxon>
        <taxon>Alphaproteobacteria</taxon>
        <taxon>Rhodobacterales</taxon>
        <taxon>Paracoccaceae</taxon>
        <taxon>Cognatiyoonia</taxon>
    </lineage>
</organism>
<dbReference type="EMBL" id="FOIZ01000001">
    <property type="protein sequence ID" value="SEV94885.1"/>
    <property type="molecule type" value="Genomic_DNA"/>
</dbReference>
<name>A0A1I0N233_9RHOB</name>
<evidence type="ECO:0000313" key="3">
    <source>
        <dbReference type="Proteomes" id="UP000199167"/>
    </source>
</evidence>
<accession>A0A1I0N233</accession>
<protein>
    <submittedName>
        <fullName evidence="2">Uncharacterized protein</fullName>
    </submittedName>
</protein>
<proteinExistence type="predicted"/>
<sequence>MFRCVVATGAKRWAIVLRKVLIGILLVCCGLFALFFLFVTLVPLGTWQFDDSERIAAESAFYEELSAHSCLTAADIRSAAAQRDWLVQEHQTFDWCISESGLQDWMSVTIEPAFMMSTEDENRRYFGFDANGCSVDWSYSTCN</sequence>
<keyword evidence="1" id="KW-0812">Transmembrane</keyword>
<keyword evidence="1" id="KW-1133">Transmembrane helix</keyword>
<reference evidence="2 3" key="1">
    <citation type="submission" date="2016-10" db="EMBL/GenBank/DDBJ databases">
        <authorList>
            <person name="de Groot N.N."/>
        </authorList>
    </citation>
    <scope>NUCLEOTIDE SEQUENCE [LARGE SCALE GENOMIC DNA]</scope>
    <source>
        <strain evidence="2 3">DSM 17925</strain>
    </source>
</reference>
<dbReference type="AlphaFoldDB" id="A0A1I0N233"/>
<gene>
    <name evidence="2" type="ORF">SAMN04488515_0363</name>
</gene>
<evidence type="ECO:0000256" key="1">
    <source>
        <dbReference type="SAM" id="Phobius"/>
    </source>
</evidence>